<sequence>MQQRAWNAPDGADEPEVPVLRGVLPMFPVPPPPIRPANPPPARNLRRGAARLRAESPDTAVEYDQNEVDALKRMKEIADRQINGLALIGESKQNKSFVVVNDDVRAVREAEERYLMKEMEAHIKLIEKGTVNRAAILMLMTPLCNFVERLEMELTNTKNLLTDIEARQADLNSEMEHVENVSRILNQGSLQSSESKRK</sequence>
<keyword evidence="3" id="KW-1185">Reference proteome</keyword>
<feature type="coiled-coil region" evidence="1">
    <location>
        <begin position="147"/>
        <end position="181"/>
    </location>
</feature>
<comment type="caution">
    <text evidence="2">The sequence shown here is derived from an EMBL/GenBank/DDBJ whole genome shotgun (WGS) entry which is preliminary data.</text>
</comment>
<accession>A0AAN8FML4</accession>
<dbReference type="AlphaFoldDB" id="A0AAN8FML4"/>
<reference evidence="2 3" key="1">
    <citation type="submission" date="2019-10" db="EMBL/GenBank/DDBJ databases">
        <title>Assembly and Annotation for the nematode Trichostrongylus colubriformis.</title>
        <authorList>
            <person name="Martin J."/>
        </authorList>
    </citation>
    <scope>NUCLEOTIDE SEQUENCE [LARGE SCALE GENOMIC DNA]</scope>
    <source>
        <strain evidence="2">G859</strain>
        <tissue evidence="2">Whole worm</tissue>
    </source>
</reference>
<evidence type="ECO:0000256" key="1">
    <source>
        <dbReference type="SAM" id="Coils"/>
    </source>
</evidence>
<evidence type="ECO:0000313" key="3">
    <source>
        <dbReference type="Proteomes" id="UP001331761"/>
    </source>
</evidence>
<protein>
    <submittedName>
        <fullName evidence="2">Uncharacterized protein</fullName>
    </submittedName>
</protein>
<organism evidence="2 3">
    <name type="scientific">Trichostrongylus colubriformis</name>
    <name type="common">Black scour worm</name>
    <dbReference type="NCBI Taxonomy" id="6319"/>
    <lineage>
        <taxon>Eukaryota</taxon>
        <taxon>Metazoa</taxon>
        <taxon>Ecdysozoa</taxon>
        <taxon>Nematoda</taxon>
        <taxon>Chromadorea</taxon>
        <taxon>Rhabditida</taxon>
        <taxon>Rhabditina</taxon>
        <taxon>Rhabditomorpha</taxon>
        <taxon>Strongyloidea</taxon>
        <taxon>Trichostrongylidae</taxon>
        <taxon>Trichostrongylus</taxon>
    </lineage>
</organism>
<dbReference type="Proteomes" id="UP001331761">
    <property type="component" value="Unassembled WGS sequence"/>
</dbReference>
<proteinExistence type="predicted"/>
<name>A0AAN8FML4_TRICO</name>
<evidence type="ECO:0000313" key="2">
    <source>
        <dbReference type="EMBL" id="KAK5973123.1"/>
    </source>
</evidence>
<keyword evidence="1" id="KW-0175">Coiled coil</keyword>
<dbReference type="EMBL" id="WIXE01015881">
    <property type="protein sequence ID" value="KAK5973123.1"/>
    <property type="molecule type" value="Genomic_DNA"/>
</dbReference>
<gene>
    <name evidence="2" type="ORF">GCK32_009309</name>
</gene>